<feature type="transmembrane region" description="Helical" evidence="6">
    <location>
        <begin position="45"/>
        <end position="69"/>
    </location>
</feature>
<feature type="transmembrane region" description="Helical" evidence="6">
    <location>
        <begin position="81"/>
        <end position="100"/>
    </location>
</feature>
<keyword evidence="8" id="KW-1185">Reference proteome</keyword>
<dbReference type="Pfam" id="PF01810">
    <property type="entry name" value="LysE"/>
    <property type="match status" value="1"/>
</dbReference>
<dbReference type="AlphaFoldDB" id="A0AAW9RIW2"/>
<dbReference type="GO" id="GO:0005886">
    <property type="term" value="C:plasma membrane"/>
    <property type="evidence" value="ECO:0007669"/>
    <property type="project" value="UniProtKB-SubCell"/>
</dbReference>
<evidence type="ECO:0000256" key="5">
    <source>
        <dbReference type="ARBA" id="ARBA00023136"/>
    </source>
</evidence>
<evidence type="ECO:0000256" key="3">
    <source>
        <dbReference type="ARBA" id="ARBA00022692"/>
    </source>
</evidence>
<evidence type="ECO:0000256" key="2">
    <source>
        <dbReference type="ARBA" id="ARBA00022475"/>
    </source>
</evidence>
<dbReference type="RefSeq" id="WP_340329571.1">
    <property type="nucleotide sequence ID" value="NZ_JAZHOF010000004.1"/>
</dbReference>
<dbReference type="Proteomes" id="UP001378188">
    <property type="component" value="Unassembled WGS sequence"/>
</dbReference>
<name>A0AAW9RIW2_9HYPH</name>
<feature type="transmembrane region" description="Helical" evidence="6">
    <location>
        <begin position="151"/>
        <end position="178"/>
    </location>
</feature>
<evidence type="ECO:0000256" key="1">
    <source>
        <dbReference type="ARBA" id="ARBA00004651"/>
    </source>
</evidence>
<protein>
    <submittedName>
        <fullName evidence="7">LysE family translocator</fullName>
    </submittedName>
</protein>
<dbReference type="GO" id="GO:0015171">
    <property type="term" value="F:amino acid transmembrane transporter activity"/>
    <property type="evidence" value="ECO:0007669"/>
    <property type="project" value="TreeGrafter"/>
</dbReference>
<proteinExistence type="predicted"/>
<organism evidence="7 8">
    <name type="scientific">Microbaculum marinum</name>
    <dbReference type="NCBI Taxonomy" id="1764581"/>
    <lineage>
        <taxon>Bacteria</taxon>
        <taxon>Pseudomonadati</taxon>
        <taxon>Pseudomonadota</taxon>
        <taxon>Alphaproteobacteria</taxon>
        <taxon>Hyphomicrobiales</taxon>
        <taxon>Tepidamorphaceae</taxon>
        <taxon>Microbaculum</taxon>
    </lineage>
</organism>
<dbReference type="EMBL" id="JAZHOF010000004">
    <property type="protein sequence ID" value="MEJ8571870.1"/>
    <property type="molecule type" value="Genomic_DNA"/>
</dbReference>
<evidence type="ECO:0000313" key="7">
    <source>
        <dbReference type="EMBL" id="MEJ8571870.1"/>
    </source>
</evidence>
<reference evidence="7 8" key="1">
    <citation type="submission" date="2024-02" db="EMBL/GenBank/DDBJ databases">
        <title>Genome analysis and characterization of Microbaculum marinisediminis sp. nov., isolated from marine sediment.</title>
        <authorList>
            <person name="Du Z.-J."/>
            <person name="Ye Y.-Q."/>
            <person name="Zhang Z.-R."/>
            <person name="Yuan S.-M."/>
            <person name="Zhang X.-Y."/>
        </authorList>
    </citation>
    <scope>NUCLEOTIDE SEQUENCE [LARGE SCALE GENOMIC DNA]</scope>
    <source>
        <strain evidence="7 8">SDUM1044001</strain>
    </source>
</reference>
<accession>A0AAW9RIW2</accession>
<sequence>MTAPSLLSALLALSAIHLVGAMVPGPNIVVTAHVAGTRGARQGLLCVAGIVVATLTWVSLTLAGVGIVLQELGALYNGLKLAGAAYLVWLGARMLWGAIWQAPGPRAAASEPKRLPVAAFRLGVLTNLANPKSAVFWTSVFIVAVPPSAPVWFYVAVIAIIGIQTGLWYGLVALAFAAPPAQAAFQRMNRYLAGLAGSLMIGFGIKLALGTDDAAAR</sequence>
<dbReference type="InterPro" id="IPR001123">
    <property type="entry name" value="LeuE-type"/>
</dbReference>
<keyword evidence="3 6" id="KW-0812">Transmembrane</keyword>
<comment type="subcellular location">
    <subcellularLocation>
        <location evidence="1">Cell membrane</location>
        <topology evidence="1">Multi-pass membrane protein</topology>
    </subcellularLocation>
</comment>
<dbReference type="PANTHER" id="PTHR30086">
    <property type="entry name" value="ARGININE EXPORTER PROTEIN ARGO"/>
    <property type="match status" value="1"/>
</dbReference>
<dbReference type="PANTHER" id="PTHR30086:SF19">
    <property type="entry name" value="THREONINE EFFLUX PROTEIN"/>
    <property type="match status" value="1"/>
</dbReference>
<evidence type="ECO:0000256" key="4">
    <source>
        <dbReference type="ARBA" id="ARBA00022989"/>
    </source>
</evidence>
<evidence type="ECO:0000256" key="6">
    <source>
        <dbReference type="SAM" id="Phobius"/>
    </source>
</evidence>
<keyword evidence="4 6" id="KW-1133">Transmembrane helix</keyword>
<feature type="transmembrane region" description="Helical" evidence="6">
    <location>
        <begin position="190"/>
        <end position="209"/>
    </location>
</feature>
<keyword evidence="2" id="KW-1003">Cell membrane</keyword>
<evidence type="ECO:0000313" key="8">
    <source>
        <dbReference type="Proteomes" id="UP001378188"/>
    </source>
</evidence>
<gene>
    <name evidence="7" type="ORF">V3328_10330</name>
</gene>
<keyword evidence="5 6" id="KW-0472">Membrane</keyword>
<comment type="caution">
    <text evidence="7">The sequence shown here is derived from an EMBL/GenBank/DDBJ whole genome shotgun (WGS) entry which is preliminary data.</text>
</comment>